<name>A0A9Q5I0W2_SANBA</name>
<dbReference type="Pfam" id="PF00250">
    <property type="entry name" value="Forkhead"/>
    <property type="match status" value="1"/>
</dbReference>
<evidence type="ECO:0000256" key="2">
    <source>
        <dbReference type="PROSITE-ProRule" id="PRU00089"/>
    </source>
</evidence>
<dbReference type="InterPro" id="IPR050211">
    <property type="entry name" value="FOX_domain-containing"/>
</dbReference>
<dbReference type="PROSITE" id="PS50039">
    <property type="entry name" value="FORK_HEAD_3"/>
    <property type="match status" value="1"/>
</dbReference>
<feature type="compositionally biased region" description="Basic and acidic residues" evidence="3">
    <location>
        <begin position="347"/>
        <end position="356"/>
    </location>
</feature>
<dbReference type="AlphaFoldDB" id="A0A9Q5I0W2"/>
<dbReference type="InterPro" id="IPR001766">
    <property type="entry name" value="Fork_head_dom"/>
</dbReference>
<feature type="region of interest" description="Disordered" evidence="3">
    <location>
        <begin position="319"/>
        <end position="376"/>
    </location>
</feature>
<keyword evidence="6" id="KW-1185">Reference proteome</keyword>
<evidence type="ECO:0000259" key="4">
    <source>
        <dbReference type="PROSITE" id="PS50039"/>
    </source>
</evidence>
<dbReference type="GO" id="GO:0000981">
    <property type="term" value="F:DNA-binding transcription factor activity, RNA polymerase II-specific"/>
    <property type="evidence" value="ECO:0007669"/>
    <property type="project" value="TreeGrafter"/>
</dbReference>
<evidence type="ECO:0000256" key="1">
    <source>
        <dbReference type="ARBA" id="ARBA00023125"/>
    </source>
</evidence>
<evidence type="ECO:0000256" key="3">
    <source>
        <dbReference type="SAM" id="MobiDB-lite"/>
    </source>
</evidence>
<feature type="domain" description="Fork-head" evidence="4">
    <location>
        <begin position="70"/>
        <end position="146"/>
    </location>
</feature>
<feature type="region of interest" description="Disordered" evidence="3">
    <location>
        <begin position="271"/>
        <end position="296"/>
    </location>
</feature>
<accession>A0A9Q5I0W2</accession>
<proteinExistence type="predicted"/>
<comment type="caution">
    <text evidence="5">The sequence shown here is derived from an EMBL/GenBank/DDBJ whole genome shotgun (WGS) entry which is preliminary data.</text>
</comment>
<feature type="region of interest" description="Disordered" evidence="3">
    <location>
        <begin position="12"/>
        <end position="43"/>
    </location>
</feature>
<keyword evidence="1 2" id="KW-0238">DNA-binding</keyword>
<dbReference type="GO" id="GO:0000978">
    <property type="term" value="F:RNA polymerase II cis-regulatory region sequence-specific DNA binding"/>
    <property type="evidence" value="ECO:0007669"/>
    <property type="project" value="TreeGrafter"/>
</dbReference>
<dbReference type="EMBL" id="LNZH02000151">
    <property type="protein sequence ID" value="OCB89635.1"/>
    <property type="molecule type" value="Genomic_DNA"/>
</dbReference>
<organism evidence="5 6">
    <name type="scientific">Sanghuangporus baumii</name>
    <name type="common">Phellinus baumii</name>
    <dbReference type="NCBI Taxonomy" id="108892"/>
    <lineage>
        <taxon>Eukaryota</taxon>
        <taxon>Fungi</taxon>
        <taxon>Dikarya</taxon>
        <taxon>Basidiomycota</taxon>
        <taxon>Agaricomycotina</taxon>
        <taxon>Agaricomycetes</taxon>
        <taxon>Hymenochaetales</taxon>
        <taxon>Hymenochaetaceae</taxon>
        <taxon>Sanghuangporus</taxon>
    </lineage>
</organism>
<keyword evidence="2" id="KW-0539">Nucleus</keyword>
<dbReference type="GO" id="GO:0005634">
    <property type="term" value="C:nucleus"/>
    <property type="evidence" value="ECO:0007669"/>
    <property type="project" value="UniProtKB-SubCell"/>
</dbReference>
<dbReference type="SUPFAM" id="SSF46785">
    <property type="entry name" value="Winged helix' DNA-binding domain"/>
    <property type="match status" value="1"/>
</dbReference>
<gene>
    <name evidence="5" type="ORF">A7U60_g3111</name>
</gene>
<dbReference type="OrthoDB" id="5954824at2759"/>
<reference evidence="5" key="1">
    <citation type="submission" date="2016-06" db="EMBL/GenBank/DDBJ databases">
        <title>Draft Genome sequence of the fungus Inonotus baumii.</title>
        <authorList>
            <person name="Zhu H."/>
            <person name="Lin W."/>
        </authorList>
    </citation>
    <scope>NUCLEOTIDE SEQUENCE</scope>
    <source>
        <strain evidence="5">821</strain>
    </source>
</reference>
<dbReference type="InterPro" id="IPR036390">
    <property type="entry name" value="WH_DNA-bd_sf"/>
</dbReference>
<evidence type="ECO:0000313" key="5">
    <source>
        <dbReference type="EMBL" id="OCB89635.1"/>
    </source>
</evidence>
<protein>
    <submittedName>
        <fullName evidence="5">Winged helix DNA-binding domain-containing protein</fullName>
    </submittedName>
</protein>
<feature type="compositionally biased region" description="Polar residues" evidence="3">
    <location>
        <begin position="332"/>
        <end position="346"/>
    </location>
</feature>
<dbReference type="InterPro" id="IPR036388">
    <property type="entry name" value="WH-like_DNA-bd_sf"/>
</dbReference>
<dbReference type="Gene3D" id="1.10.10.10">
    <property type="entry name" value="Winged helix-like DNA-binding domain superfamily/Winged helix DNA-binding domain"/>
    <property type="match status" value="1"/>
</dbReference>
<feature type="DNA-binding region" description="Fork-head" evidence="2">
    <location>
        <begin position="70"/>
        <end position="146"/>
    </location>
</feature>
<feature type="region of interest" description="Disordered" evidence="3">
    <location>
        <begin position="163"/>
        <end position="211"/>
    </location>
</feature>
<evidence type="ECO:0000313" key="6">
    <source>
        <dbReference type="Proteomes" id="UP000757232"/>
    </source>
</evidence>
<feature type="compositionally biased region" description="Basic and acidic residues" evidence="3">
    <location>
        <begin position="163"/>
        <end position="173"/>
    </location>
</feature>
<feature type="compositionally biased region" description="Polar residues" evidence="3">
    <location>
        <begin position="180"/>
        <end position="201"/>
    </location>
</feature>
<dbReference type="PANTHER" id="PTHR11829">
    <property type="entry name" value="FORKHEAD BOX PROTEIN"/>
    <property type="match status" value="1"/>
</dbReference>
<sequence>MRYKPSAWITSHPDYPGRRPVLVPASFHNTDTEDEKDDGRDTFDAHRYFGIPPGTPVCLGSLKDPPPGKKPDYPYAMLVKLAIYSSSRGKLTSSEIYAALSDRFSWFRERGISKKCIGKVLSQGPIFVKVHSGSNDPFIGWYWTVDLSQSDCKKCLREYSREKNSDRLEHPTSEPHISNGYLSSSLPTTPLHQSSRSSSLKEQIEPCSGNGFKHGVDSKPITGRLDDQAQALVAPSSGSQYLYNRMLTIRHRSGNDLLSPEGERHLLKKDLKLDKRKEPDQSLEHQQNESHDRSNAVFADHRCRISFLLNSASAGEMYSPASTKGMSDRDSSIASTKATLGSTSNPDDNKENEIHHPPGTVAGEKRKTPVSYHDST</sequence>
<dbReference type="SMART" id="SM00339">
    <property type="entry name" value="FH"/>
    <property type="match status" value="1"/>
</dbReference>
<dbReference type="Proteomes" id="UP000757232">
    <property type="component" value="Unassembled WGS sequence"/>
</dbReference>
<comment type="subcellular location">
    <subcellularLocation>
        <location evidence="2">Nucleus</location>
    </subcellularLocation>
</comment>
<dbReference type="PANTHER" id="PTHR11829:SF343">
    <property type="entry name" value="FORK-HEAD DOMAIN-CONTAINING PROTEIN"/>
    <property type="match status" value="1"/>
</dbReference>